<evidence type="ECO:0000256" key="1">
    <source>
        <dbReference type="ARBA" id="ARBA00022450"/>
    </source>
</evidence>
<proteinExistence type="predicted"/>
<keyword evidence="6" id="KW-1185">Reference proteome</keyword>
<reference evidence="5 6" key="1">
    <citation type="submission" date="2024-09" db="EMBL/GenBank/DDBJ databases">
        <authorList>
            <person name="Sun Q."/>
            <person name="Mori K."/>
        </authorList>
    </citation>
    <scope>NUCLEOTIDE SEQUENCE [LARGE SCALE GENOMIC DNA]</scope>
    <source>
        <strain evidence="5 6">TBRC 0563</strain>
    </source>
</reference>
<dbReference type="SMART" id="SM00823">
    <property type="entry name" value="PKS_PP"/>
    <property type="match status" value="1"/>
</dbReference>
<protein>
    <submittedName>
        <fullName evidence="5">Phosphopantetheine-binding protein</fullName>
    </submittedName>
</protein>
<dbReference type="RefSeq" id="WP_378213691.1">
    <property type="nucleotide sequence ID" value="NZ_JBHLZP010001101.1"/>
</dbReference>
<organism evidence="5 6">
    <name type="scientific">Actinoallomurus acaciae</name>
    <dbReference type="NCBI Taxonomy" id="502577"/>
    <lineage>
        <taxon>Bacteria</taxon>
        <taxon>Bacillati</taxon>
        <taxon>Actinomycetota</taxon>
        <taxon>Actinomycetes</taxon>
        <taxon>Streptosporangiales</taxon>
        <taxon>Thermomonosporaceae</taxon>
        <taxon>Actinoallomurus</taxon>
    </lineage>
</organism>
<evidence type="ECO:0000256" key="2">
    <source>
        <dbReference type="ARBA" id="ARBA00022553"/>
    </source>
</evidence>
<dbReference type="PROSITE" id="PS50075">
    <property type="entry name" value="CARRIER"/>
    <property type="match status" value="1"/>
</dbReference>
<dbReference type="InterPro" id="IPR036736">
    <property type="entry name" value="ACP-like_sf"/>
</dbReference>
<dbReference type="SUPFAM" id="SSF47336">
    <property type="entry name" value="ACP-like"/>
    <property type="match status" value="1"/>
</dbReference>
<dbReference type="EMBL" id="JBHLZP010001101">
    <property type="protein sequence ID" value="MFB9840466.1"/>
    <property type="molecule type" value="Genomic_DNA"/>
</dbReference>
<evidence type="ECO:0000313" key="5">
    <source>
        <dbReference type="EMBL" id="MFB9840466.1"/>
    </source>
</evidence>
<dbReference type="InterPro" id="IPR009081">
    <property type="entry name" value="PP-bd_ACP"/>
</dbReference>
<gene>
    <name evidence="5" type="ORF">ACFFNX_50815</name>
</gene>
<dbReference type="PANTHER" id="PTHR43775:SF51">
    <property type="entry name" value="INACTIVE PHENOLPHTHIOCEROL SYNTHESIS POLYKETIDE SYNTHASE TYPE I PKS1-RELATED"/>
    <property type="match status" value="1"/>
</dbReference>
<dbReference type="InterPro" id="IPR006162">
    <property type="entry name" value="Ppantetheine_attach_site"/>
</dbReference>
<feature type="domain" description="Carrier" evidence="4">
    <location>
        <begin position="1"/>
        <end position="61"/>
    </location>
</feature>
<comment type="caution">
    <text evidence="5">The sequence shown here is derived from an EMBL/GenBank/DDBJ whole genome shotgun (WGS) entry which is preliminary data.</text>
</comment>
<keyword evidence="2" id="KW-0597">Phosphoprotein</keyword>
<evidence type="ECO:0000256" key="3">
    <source>
        <dbReference type="ARBA" id="ARBA00022679"/>
    </source>
</evidence>
<keyword evidence="1" id="KW-0596">Phosphopantetheine</keyword>
<dbReference type="InterPro" id="IPR020806">
    <property type="entry name" value="PKS_PP-bd"/>
</dbReference>
<keyword evidence="3" id="KW-0808">Transferase</keyword>
<sequence>GRAAGESVRADQAFKDIGFDSLTAVRMRNRLAEVTDVRLAATAVFDHPNPAALAEHLHAELGVTPRETVPPALLELERLERALGEPPEDGALRDRIVARLDALTARLAGPGEPGPDLEAASDDQLFALVDHELGQA</sequence>
<evidence type="ECO:0000313" key="6">
    <source>
        <dbReference type="Proteomes" id="UP001589627"/>
    </source>
</evidence>
<dbReference type="Gene3D" id="1.10.1200.10">
    <property type="entry name" value="ACP-like"/>
    <property type="match status" value="1"/>
</dbReference>
<accession>A0ABV5Z156</accession>
<dbReference type="Pfam" id="PF00550">
    <property type="entry name" value="PP-binding"/>
    <property type="match status" value="1"/>
</dbReference>
<feature type="non-terminal residue" evidence="5">
    <location>
        <position position="1"/>
    </location>
</feature>
<dbReference type="Proteomes" id="UP001589627">
    <property type="component" value="Unassembled WGS sequence"/>
</dbReference>
<dbReference type="PANTHER" id="PTHR43775">
    <property type="entry name" value="FATTY ACID SYNTHASE"/>
    <property type="match status" value="1"/>
</dbReference>
<dbReference type="PROSITE" id="PS00012">
    <property type="entry name" value="PHOSPHOPANTETHEINE"/>
    <property type="match status" value="1"/>
</dbReference>
<name>A0ABV5Z156_9ACTN</name>
<dbReference type="InterPro" id="IPR050091">
    <property type="entry name" value="PKS_NRPS_Biosynth_Enz"/>
</dbReference>
<evidence type="ECO:0000259" key="4">
    <source>
        <dbReference type="PROSITE" id="PS50075"/>
    </source>
</evidence>